<gene>
    <name evidence="1" type="ORF">NBH00_03150</name>
</gene>
<sequence length="333" mass="35475">MLQRYRATGADLPFADLRRAHGVAMEGYFWRLSDPASGRVIVALCGIHRGRAGSPWANVAIAAHPGDFIAAADLAGGTADPAGLGVLVGEGAFEAGPARVRADLGERGALDLTLHDVHAWPRRVLGGMGTGQVVPGLSQHWHPHVLGARASGTVRLGVETIDLDGFRVYAEKNWGRDGFPDRWWWGHAQHFEDAPDTCVAFAGGAVTVGPFDTTATALVVRRGDTLIRLGDPVLSPVRAEVGGGSWHLRARGPRWGVELTATADPQDAHVLPVPLPARGYSVAGALQQFAGDLHLVLRRRGRIVYAGRSPLAGLEDGGRDAVEREIERRKVTA</sequence>
<dbReference type="RefSeq" id="WP_254571901.1">
    <property type="nucleotide sequence ID" value="NZ_CP098502.1"/>
</dbReference>
<accession>A0ABY5DXD0</accession>
<dbReference type="EMBL" id="CP098502">
    <property type="protein sequence ID" value="UTI65214.1"/>
    <property type="molecule type" value="Genomic_DNA"/>
</dbReference>
<name>A0ABY5DXD0_9ACTN</name>
<dbReference type="SUPFAM" id="SSF159245">
    <property type="entry name" value="AttH-like"/>
    <property type="match status" value="1"/>
</dbReference>
<evidence type="ECO:0000313" key="2">
    <source>
        <dbReference type="Proteomes" id="UP001056035"/>
    </source>
</evidence>
<dbReference type="InterPro" id="IPR025893">
    <property type="entry name" value="Tocopherol_cyclase"/>
</dbReference>
<proteinExistence type="predicted"/>
<keyword evidence="2" id="KW-1185">Reference proteome</keyword>
<dbReference type="Pfam" id="PF14249">
    <property type="entry name" value="Tocopherol_cycl"/>
    <property type="match status" value="1"/>
</dbReference>
<organism evidence="1 2">
    <name type="scientific">Paraconexibacter antarcticus</name>
    <dbReference type="NCBI Taxonomy" id="2949664"/>
    <lineage>
        <taxon>Bacteria</taxon>
        <taxon>Bacillati</taxon>
        <taxon>Actinomycetota</taxon>
        <taxon>Thermoleophilia</taxon>
        <taxon>Solirubrobacterales</taxon>
        <taxon>Paraconexibacteraceae</taxon>
        <taxon>Paraconexibacter</taxon>
    </lineage>
</organism>
<dbReference type="PANTHER" id="PTHR35309:SF4">
    <property type="entry name" value="TOCOPHEROL CYCLASE"/>
    <property type="match status" value="1"/>
</dbReference>
<reference evidence="1 2" key="1">
    <citation type="submission" date="2022-06" db="EMBL/GenBank/DDBJ databases">
        <title>Paraconexibacter antarcticus.</title>
        <authorList>
            <person name="Kim C.S."/>
        </authorList>
    </citation>
    <scope>NUCLEOTIDE SEQUENCE [LARGE SCALE GENOMIC DNA]</scope>
    <source>
        <strain evidence="1 2">02-257</strain>
    </source>
</reference>
<dbReference type="PANTHER" id="PTHR35309">
    <property type="match status" value="1"/>
</dbReference>
<dbReference type="Proteomes" id="UP001056035">
    <property type="component" value="Chromosome"/>
</dbReference>
<evidence type="ECO:0000313" key="1">
    <source>
        <dbReference type="EMBL" id="UTI65214.1"/>
    </source>
</evidence>
<protein>
    <submittedName>
        <fullName evidence="1">Tocopherol cyclase family protein</fullName>
    </submittedName>
</protein>